<sequence>MNRPSTPVLLILVSIMLAILGSGVFYVGRKLFRWLDLVLPGSNQKLYLVIPVMIGLSFVLAFSPLDVSIRKYLVWFNWFIVGVWAYFLLFFLVSDTLLFIGKRAEIIPTPVPQIFTISIGWVVLAVVAGLTAYGTYHGRQITQVSYTVQVEKESSLESLNIVLVADMHLGYQNDEKWLARIVDEINAFEPDIVAISGDVFNDNYGALADSQDAVRSLQSITSTYGVYAALGNHDGGNTYGEMLRVLEESNVILLQDDYRVIEDHFVIVGRSDPSPIGGGPPPRKDTSVVFAGIDENLPVIVIDHQAASTAEYGKKTDMILGGHTHKGQMFPGNLVTDLMFEVDHGYYQRDEVSPHIIITSGVGIWGPPFRIGTDNEVVQILVEFKR</sequence>
<dbReference type="Proteomes" id="UP000664218">
    <property type="component" value="Unassembled WGS sequence"/>
</dbReference>
<feature type="domain" description="Calcineurin-like phosphoesterase" evidence="2">
    <location>
        <begin position="160"/>
        <end position="326"/>
    </location>
</feature>
<protein>
    <submittedName>
        <fullName evidence="3">Metallophosphoesterase</fullName>
    </submittedName>
</protein>
<dbReference type="PANTHER" id="PTHR31302">
    <property type="entry name" value="TRANSMEMBRANE PROTEIN WITH METALLOPHOSPHOESTERASE DOMAIN-RELATED"/>
    <property type="match status" value="1"/>
</dbReference>
<gene>
    <name evidence="3" type="ORF">J3A84_12720</name>
</gene>
<dbReference type="RefSeq" id="WP_207600416.1">
    <property type="nucleotide sequence ID" value="NZ_JAFNJU010000010.1"/>
</dbReference>
<keyword evidence="4" id="KW-1185">Reference proteome</keyword>
<keyword evidence="1" id="KW-0812">Transmembrane</keyword>
<dbReference type="EMBL" id="JAFNJU010000010">
    <property type="protein sequence ID" value="MBO1265896.1"/>
    <property type="molecule type" value="Genomic_DNA"/>
</dbReference>
<feature type="transmembrane region" description="Helical" evidence="1">
    <location>
        <begin position="114"/>
        <end position="136"/>
    </location>
</feature>
<reference evidence="3" key="1">
    <citation type="submission" date="2021-03" db="EMBL/GenBank/DDBJ databases">
        <title>Proteiniclasticum marinus sp. nov., isolated from tidal flat sediment.</title>
        <authorList>
            <person name="Namirimu T."/>
            <person name="Yang J.-A."/>
            <person name="Yang S.-H."/>
            <person name="Kim Y.-J."/>
            <person name="Kwon K.K."/>
        </authorList>
    </citation>
    <scope>NUCLEOTIDE SEQUENCE</scope>
    <source>
        <strain evidence="3">SCR006</strain>
    </source>
</reference>
<dbReference type="InterPro" id="IPR051158">
    <property type="entry name" value="Metallophosphoesterase_sf"/>
</dbReference>
<name>A0A939H9Z3_9CLOT</name>
<evidence type="ECO:0000313" key="4">
    <source>
        <dbReference type="Proteomes" id="UP000664218"/>
    </source>
</evidence>
<evidence type="ECO:0000256" key="1">
    <source>
        <dbReference type="SAM" id="Phobius"/>
    </source>
</evidence>
<dbReference type="InterPro" id="IPR029052">
    <property type="entry name" value="Metallo-depent_PP-like"/>
</dbReference>
<dbReference type="Gene3D" id="3.60.21.10">
    <property type="match status" value="1"/>
</dbReference>
<dbReference type="AlphaFoldDB" id="A0A939H9Z3"/>
<dbReference type="GO" id="GO:0016787">
    <property type="term" value="F:hydrolase activity"/>
    <property type="evidence" value="ECO:0007669"/>
    <property type="project" value="InterPro"/>
</dbReference>
<dbReference type="PANTHER" id="PTHR31302:SF0">
    <property type="entry name" value="TRANSMEMBRANE PROTEIN WITH METALLOPHOSPHOESTERASE DOMAIN"/>
    <property type="match status" value="1"/>
</dbReference>
<keyword evidence="1" id="KW-1133">Transmembrane helix</keyword>
<dbReference type="Pfam" id="PF00149">
    <property type="entry name" value="Metallophos"/>
    <property type="match status" value="1"/>
</dbReference>
<dbReference type="SUPFAM" id="SSF56300">
    <property type="entry name" value="Metallo-dependent phosphatases"/>
    <property type="match status" value="1"/>
</dbReference>
<comment type="caution">
    <text evidence="3">The sequence shown here is derived from an EMBL/GenBank/DDBJ whole genome shotgun (WGS) entry which is preliminary data.</text>
</comment>
<organism evidence="3 4">
    <name type="scientific">Proteiniclasticum aestuarii</name>
    <dbReference type="NCBI Taxonomy" id="2817862"/>
    <lineage>
        <taxon>Bacteria</taxon>
        <taxon>Bacillati</taxon>
        <taxon>Bacillota</taxon>
        <taxon>Clostridia</taxon>
        <taxon>Eubacteriales</taxon>
        <taxon>Clostridiaceae</taxon>
        <taxon>Proteiniclasticum</taxon>
    </lineage>
</organism>
<feature type="transmembrane region" description="Helical" evidence="1">
    <location>
        <begin position="46"/>
        <end position="65"/>
    </location>
</feature>
<evidence type="ECO:0000313" key="3">
    <source>
        <dbReference type="EMBL" id="MBO1265896.1"/>
    </source>
</evidence>
<proteinExistence type="predicted"/>
<feature type="transmembrane region" description="Helical" evidence="1">
    <location>
        <begin position="7"/>
        <end position="26"/>
    </location>
</feature>
<dbReference type="InterPro" id="IPR004843">
    <property type="entry name" value="Calcineurin-like_PHP"/>
</dbReference>
<feature type="transmembrane region" description="Helical" evidence="1">
    <location>
        <begin position="72"/>
        <end position="94"/>
    </location>
</feature>
<evidence type="ECO:0000259" key="2">
    <source>
        <dbReference type="Pfam" id="PF00149"/>
    </source>
</evidence>
<accession>A0A939H9Z3</accession>
<keyword evidence="1" id="KW-0472">Membrane</keyword>